<feature type="coiled-coil region" evidence="5">
    <location>
        <begin position="266"/>
        <end position="300"/>
    </location>
</feature>
<name>A0A6J7ZZM9_MYTCO</name>
<evidence type="ECO:0000256" key="1">
    <source>
        <dbReference type="ARBA" id="ARBA00022723"/>
    </source>
</evidence>
<reference evidence="8 9" key="1">
    <citation type="submission" date="2020-06" db="EMBL/GenBank/DDBJ databases">
        <authorList>
            <person name="Li R."/>
            <person name="Bekaert M."/>
        </authorList>
    </citation>
    <scope>NUCLEOTIDE SEQUENCE [LARGE SCALE GENOMIC DNA]</scope>
    <source>
        <strain evidence="9">wild</strain>
    </source>
</reference>
<dbReference type="SUPFAM" id="SSF57845">
    <property type="entry name" value="B-box zinc-binding domain"/>
    <property type="match status" value="1"/>
</dbReference>
<evidence type="ECO:0000256" key="3">
    <source>
        <dbReference type="ARBA" id="ARBA00022833"/>
    </source>
</evidence>
<evidence type="ECO:0000256" key="5">
    <source>
        <dbReference type="SAM" id="Coils"/>
    </source>
</evidence>
<keyword evidence="5" id="KW-0175">Coiled coil</keyword>
<feature type="domain" description="B box-type" evidence="7">
    <location>
        <begin position="158"/>
        <end position="192"/>
    </location>
</feature>
<evidence type="ECO:0000259" key="7">
    <source>
        <dbReference type="PROSITE" id="PS50119"/>
    </source>
</evidence>
<evidence type="ECO:0000259" key="6">
    <source>
        <dbReference type="PROSITE" id="PS50089"/>
    </source>
</evidence>
<evidence type="ECO:0000313" key="9">
    <source>
        <dbReference type="Proteomes" id="UP000507470"/>
    </source>
</evidence>
<dbReference type="AlphaFoldDB" id="A0A6J7ZZM9"/>
<dbReference type="PANTHER" id="PTHR25462:SF296">
    <property type="entry name" value="MEIOTIC P26, ISOFORM F"/>
    <property type="match status" value="1"/>
</dbReference>
<dbReference type="InterPro" id="IPR000315">
    <property type="entry name" value="Znf_B-box"/>
</dbReference>
<dbReference type="Gene3D" id="3.30.160.60">
    <property type="entry name" value="Classic Zinc Finger"/>
    <property type="match status" value="1"/>
</dbReference>
<keyword evidence="1" id="KW-0479">Metal-binding</keyword>
<dbReference type="InterPro" id="IPR047153">
    <property type="entry name" value="TRIM45/56/19-like"/>
</dbReference>
<keyword evidence="2 4" id="KW-0863">Zinc-finger</keyword>
<dbReference type="InterPro" id="IPR027370">
    <property type="entry name" value="Znf-RING_euk"/>
</dbReference>
<protein>
    <submittedName>
        <fullName evidence="8">TRIM56</fullName>
        <ecNumber evidence="8">2.3.2.27</ecNumber>
    </submittedName>
</protein>
<dbReference type="Gene3D" id="3.30.40.10">
    <property type="entry name" value="Zinc/RING finger domain, C3HC4 (zinc finger)"/>
    <property type="match status" value="1"/>
</dbReference>
<accession>A0A6J7ZZM9</accession>
<dbReference type="CDD" id="cd19757">
    <property type="entry name" value="Bbox1"/>
    <property type="match status" value="1"/>
</dbReference>
<dbReference type="PANTHER" id="PTHR25462">
    <property type="entry name" value="BONUS, ISOFORM C-RELATED"/>
    <property type="match status" value="1"/>
</dbReference>
<keyword evidence="8" id="KW-0808">Transferase</keyword>
<evidence type="ECO:0000313" key="8">
    <source>
        <dbReference type="EMBL" id="CAC5358933.1"/>
    </source>
</evidence>
<evidence type="ECO:0000256" key="4">
    <source>
        <dbReference type="PROSITE-ProRule" id="PRU00024"/>
    </source>
</evidence>
<dbReference type="EMBL" id="CACVKT020000419">
    <property type="protein sequence ID" value="CAC5358933.1"/>
    <property type="molecule type" value="Genomic_DNA"/>
</dbReference>
<dbReference type="InterPro" id="IPR017907">
    <property type="entry name" value="Znf_RING_CS"/>
</dbReference>
<organism evidence="8 9">
    <name type="scientific">Mytilus coruscus</name>
    <name type="common">Sea mussel</name>
    <dbReference type="NCBI Taxonomy" id="42192"/>
    <lineage>
        <taxon>Eukaryota</taxon>
        <taxon>Metazoa</taxon>
        <taxon>Spiralia</taxon>
        <taxon>Lophotrochozoa</taxon>
        <taxon>Mollusca</taxon>
        <taxon>Bivalvia</taxon>
        <taxon>Autobranchia</taxon>
        <taxon>Pteriomorphia</taxon>
        <taxon>Mytilida</taxon>
        <taxon>Mytiloidea</taxon>
        <taxon>Mytilidae</taxon>
        <taxon>Mytilinae</taxon>
        <taxon>Mytilus</taxon>
    </lineage>
</organism>
<dbReference type="OrthoDB" id="10066958at2759"/>
<feature type="domain" description="RING-type" evidence="6">
    <location>
        <begin position="14"/>
        <end position="60"/>
    </location>
</feature>
<evidence type="ECO:0000256" key="2">
    <source>
        <dbReference type="ARBA" id="ARBA00022771"/>
    </source>
</evidence>
<proteinExistence type="predicted"/>
<dbReference type="PROSITE" id="PS50119">
    <property type="entry name" value="ZF_BBOX"/>
    <property type="match status" value="2"/>
</dbReference>
<dbReference type="GO" id="GO:0008270">
    <property type="term" value="F:zinc ion binding"/>
    <property type="evidence" value="ECO:0007669"/>
    <property type="project" value="UniProtKB-KW"/>
</dbReference>
<sequence>MATSKADVIDLTTCSISLEIFMKPKYLPCLHTFCEKCIGAYLTSTFEPGKNQSAECPICRSVIQIHESGLSANEWANRLPDNVLLISLIDSINLKNAGKVCTSCERMGEKTEAKFACIDCSDTLCENCNRYHKHHKIFENHEVIPIEKFTSAFEFPVKFQSSCSKHKNEKLKLYCSDHKIPCCSVCVSVEHRKCENVCTIEDAALIYRDSNTVQNLQKILTLMAGDVNNILSNTSDGIKTLNSQRGFRSKSDRLKSELTKEFDNETERLEERKTIFENVKKQLDNEIKLLETCIEKASDAQVLIETGKLKGRLLEHKKHFEVQPFDHYVKVDVNVNHSLNEIFKKIDGACRVNSVVAPDTKVNLAHRRFPVCLKLIKCIAKFEKPHYEAWFTTDNKIIVSSYEESTLEVSDIKGNKVRTNNLSFKSATRHYRIRNQ</sequence>
<dbReference type="GO" id="GO:0061630">
    <property type="term" value="F:ubiquitin protein ligase activity"/>
    <property type="evidence" value="ECO:0007669"/>
    <property type="project" value="UniProtKB-EC"/>
</dbReference>
<keyword evidence="8" id="KW-0012">Acyltransferase</keyword>
<dbReference type="Proteomes" id="UP000507470">
    <property type="component" value="Unassembled WGS sequence"/>
</dbReference>
<feature type="domain" description="B box-type" evidence="7">
    <location>
        <begin position="96"/>
        <end position="146"/>
    </location>
</feature>
<dbReference type="InterPro" id="IPR001841">
    <property type="entry name" value="Znf_RING"/>
</dbReference>
<dbReference type="Pfam" id="PF13445">
    <property type="entry name" value="zf-RING_UBOX"/>
    <property type="match status" value="1"/>
</dbReference>
<dbReference type="EC" id="2.3.2.27" evidence="8"/>
<keyword evidence="9" id="KW-1185">Reference proteome</keyword>
<dbReference type="InterPro" id="IPR013083">
    <property type="entry name" value="Znf_RING/FYVE/PHD"/>
</dbReference>
<dbReference type="SMART" id="SM00184">
    <property type="entry name" value="RING"/>
    <property type="match status" value="1"/>
</dbReference>
<dbReference type="SUPFAM" id="SSF57850">
    <property type="entry name" value="RING/U-box"/>
    <property type="match status" value="1"/>
</dbReference>
<dbReference type="PROSITE" id="PS00518">
    <property type="entry name" value="ZF_RING_1"/>
    <property type="match status" value="1"/>
</dbReference>
<dbReference type="PROSITE" id="PS50089">
    <property type="entry name" value="ZF_RING_2"/>
    <property type="match status" value="1"/>
</dbReference>
<dbReference type="CDD" id="cd19776">
    <property type="entry name" value="Bbox2_TRIM25_C-IV"/>
    <property type="match status" value="1"/>
</dbReference>
<keyword evidence="3" id="KW-0862">Zinc</keyword>
<gene>
    <name evidence="8" type="ORF">MCOR_1978</name>
</gene>